<evidence type="ECO:0000259" key="2">
    <source>
        <dbReference type="Pfam" id="PF05448"/>
    </source>
</evidence>
<dbReference type="AlphaFoldDB" id="A0A120FG35"/>
<dbReference type="InterPro" id="IPR029058">
    <property type="entry name" value="AB_hydrolase_fold"/>
</dbReference>
<comment type="caution">
    <text evidence="3">The sequence shown here is derived from an EMBL/GenBank/DDBJ whole genome shotgun (WGS) entry which is preliminary data.</text>
</comment>
<sequence length="321" mass="34762">MSIPTTHPFAFNPTYGMTLADLRAIVPPEAPPGFDAFWQARYERAIATDPQPVLRKSSLTHPDWQVLDITYTSTGGFEIGGWLLLPRRLPVRRGLVVGHGYGGRDVPDFDLPVEEAAIFFPCARGLSLSARPPIPADASGHVLQGIDNPNTYIIGGCVDDLWLAVSSLLTLYPWLSGHIGYSGVSFGGGIGALAIPFDPRIDRGHLVVPTFGDRELWLTLPTVGSADSVQTYQTTHGSVLETLRMFDAASAASRIEVPMLAAVALFDPAVAPPCQFAVANALPTSKYNETFILDAGHFDYPGSTEQNAILREIVRDFFKVL</sequence>
<dbReference type="Pfam" id="PF05448">
    <property type="entry name" value="AXE1"/>
    <property type="match status" value="1"/>
</dbReference>
<dbReference type="RefSeq" id="WP_062374373.1">
    <property type="nucleotide sequence ID" value="NZ_LNCD01000124.1"/>
</dbReference>
<dbReference type="GO" id="GO:0052689">
    <property type="term" value="F:carboxylic ester hydrolase activity"/>
    <property type="evidence" value="ECO:0007669"/>
    <property type="project" value="TreeGrafter"/>
</dbReference>
<dbReference type="GO" id="GO:0005976">
    <property type="term" value="P:polysaccharide metabolic process"/>
    <property type="evidence" value="ECO:0007669"/>
    <property type="project" value="TreeGrafter"/>
</dbReference>
<feature type="binding site" evidence="1">
    <location>
        <position position="101"/>
    </location>
    <ligand>
        <name>substrate</name>
    </ligand>
</feature>
<reference evidence="3 4" key="1">
    <citation type="submission" date="2015-11" db="EMBL/GenBank/DDBJ databases">
        <title>Draft Genome Sequence of the Strain BR 10423 (Rhizobium sp.) isolated from nodules of Mimosa pudica.</title>
        <authorList>
            <person name="Barauna A.C."/>
            <person name="Zilli J.E."/>
            <person name="Simoes-Araujo J.L."/>
            <person name="Reis V.M."/>
            <person name="James E.K."/>
            <person name="Reis F.B.Jr."/>
            <person name="Rouws L.F."/>
            <person name="Passos S.R."/>
            <person name="Gois S.R."/>
        </authorList>
    </citation>
    <scope>NUCLEOTIDE SEQUENCE [LARGE SCALE GENOMIC DNA]</scope>
    <source>
        <strain evidence="3 4">BR10423</strain>
    </source>
</reference>
<feature type="domain" description="Acetyl xylan esterase" evidence="2">
    <location>
        <begin position="29"/>
        <end position="289"/>
    </location>
</feature>
<protein>
    <submittedName>
        <fullName evidence="3">Deacetylase</fullName>
    </submittedName>
</protein>
<gene>
    <name evidence="3" type="ORF">AS026_18940</name>
</gene>
<evidence type="ECO:0000256" key="1">
    <source>
        <dbReference type="PIRSR" id="PIRSR639069-2"/>
    </source>
</evidence>
<dbReference type="SUPFAM" id="SSF53474">
    <property type="entry name" value="alpha/beta-Hydrolases"/>
    <property type="match status" value="1"/>
</dbReference>
<evidence type="ECO:0000313" key="4">
    <source>
        <dbReference type="Proteomes" id="UP000068164"/>
    </source>
</evidence>
<proteinExistence type="predicted"/>
<dbReference type="Gene3D" id="3.40.50.1820">
    <property type="entry name" value="alpha/beta hydrolase"/>
    <property type="match status" value="1"/>
</dbReference>
<dbReference type="Proteomes" id="UP000068164">
    <property type="component" value="Unassembled WGS sequence"/>
</dbReference>
<name>A0A120FG35_9HYPH</name>
<dbReference type="EMBL" id="LNCD01000124">
    <property type="protein sequence ID" value="KWV43759.1"/>
    <property type="molecule type" value="Genomic_DNA"/>
</dbReference>
<dbReference type="InterPro" id="IPR008391">
    <property type="entry name" value="AXE1_dom"/>
</dbReference>
<dbReference type="OrthoDB" id="9770528at2"/>
<evidence type="ECO:0000313" key="3">
    <source>
        <dbReference type="EMBL" id="KWV43759.1"/>
    </source>
</evidence>
<keyword evidence="4" id="KW-1185">Reference proteome</keyword>
<accession>A0A120FG35</accession>
<dbReference type="PANTHER" id="PTHR40111:SF1">
    <property type="entry name" value="CEPHALOSPORIN-C DEACETYLASE"/>
    <property type="match status" value="1"/>
</dbReference>
<dbReference type="PANTHER" id="PTHR40111">
    <property type="entry name" value="CEPHALOSPORIN-C DEACETYLASE"/>
    <property type="match status" value="1"/>
</dbReference>
<dbReference type="InterPro" id="IPR039069">
    <property type="entry name" value="CE7"/>
</dbReference>
<organism evidence="3 4">
    <name type="scientific">Rhizobium altiplani</name>
    <dbReference type="NCBI Taxonomy" id="1864509"/>
    <lineage>
        <taxon>Bacteria</taxon>
        <taxon>Pseudomonadati</taxon>
        <taxon>Pseudomonadota</taxon>
        <taxon>Alphaproteobacteria</taxon>
        <taxon>Hyphomicrobiales</taxon>
        <taxon>Rhizobiaceae</taxon>
        <taxon>Rhizobium/Agrobacterium group</taxon>
        <taxon>Rhizobium</taxon>
    </lineage>
</organism>